<feature type="compositionally biased region" description="Low complexity" evidence="1">
    <location>
        <begin position="87"/>
        <end position="97"/>
    </location>
</feature>
<evidence type="ECO:0000256" key="1">
    <source>
        <dbReference type="SAM" id="MobiDB-lite"/>
    </source>
</evidence>
<organism evidence="2 3">
    <name type="scientific">Aliidiomarina sanyensis</name>
    <dbReference type="NCBI Taxonomy" id="1249555"/>
    <lineage>
        <taxon>Bacteria</taxon>
        <taxon>Pseudomonadati</taxon>
        <taxon>Pseudomonadota</taxon>
        <taxon>Gammaproteobacteria</taxon>
        <taxon>Alteromonadales</taxon>
        <taxon>Idiomarinaceae</taxon>
        <taxon>Aliidiomarina</taxon>
    </lineage>
</organism>
<dbReference type="Proteomes" id="UP000288405">
    <property type="component" value="Unassembled WGS sequence"/>
</dbReference>
<evidence type="ECO:0000313" key="3">
    <source>
        <dbReference type="Proteomes" id="UP000288405"/>
    </source>
</evidence>
<feature type="compositionally biased region" description="Basic and acidic residues" evidence="1">
    <location>
        <begin position="68"/>
        <end position="82"/>
    </location>
</feature>
<sequence>MSKLDKEQVLADYTAAYEKAHGKKPDIAENSGWYSVDGGKNVRLAQLAEEAATLGGSKPAAKKPSAGAKKDKASAAKKEPAKKPAAKKSSATKSANKGAGGLTAKELWKQRLAEQPSARLPRGMQS</sequence>
<accession>A0A432WS63</accession>
<evidence type="ECO:0000313" key="2">
    <source>
        <dbReference type="EMBL" id="RUO36588.1"/>
    </source>
</evidence>
<proteinExistence type="predicted"/>
<dbReference type="OrthoDB" id="5772010at2"/>
<feature type="compositionally biased region" description="Low complexity" evidence="1">
    <location>
        <begin position="55"/>
        <end position="67"/>
    </location>
</feature>
<dbReference type="AlphaFoldDB" id="A0A432WS63"/>
<dbReference type="RefSeq" id="WP_126775902.1">
    <property type="nucleotide sequence ID" value="NZ_PIPM01000001.1"/>
</dbReference>
<feature type="region of interest" description="Disordered" evidence="1">
    <location>
        <begin position="52"/>
        <end position="126"/>
    </location>
</feature>
<name>A0A432WS63_9GAMM</name>
<comment type="caution">
    <text evidence="2">The sequence shown here is derived from an EMBL/GenBank/DDBJ whole genome shotgun (WGS) entry which is preliminary data.</text>
</comment>
<dbReference type="EMBL" id="PIPM01000001">
    <property type="protein sequence ID" value="RUO36588.1"/>
    <property type="molecule type" value="Genomic_DNA"/>
</dbReference>
<reference evidence="2 3" key="1">
    <citation type="journal article" date="2011" name="Front. Microbiol.">
        <title>Genomic signatures of strain selection and enhancement in Bacillus atrophaeus var. globigii, a historical biowarfare simulant.</title>
        <authorList>
            <person name="Gibbons H.S."/>
            <person name="Broomall S.M."/>
            <person name="McNew L.A."/>
            <person name="Daligault H."/>
            <person name="Chapman C."/>
            <person name="Bruce D."/>
            <person name="Karavis M."/>
            <person name="Krepps M."/>
            <person name="McGregor P.A."/>
            <person name="Hong C."/>
            <person name="Park K.H."/>
            <person name="Akmal A."/>
            <person name="Feldman A."/>
            <person name="Lin J.S."/>
            <person name="Chang W.E."/>
            <person name="Higgs B.W."/>
            <person name="Demirev P."/>
            <person name="Lindquist J."/>
            <person name="Liem A."/>
            <person name="Fochler E."/>
            <person name="Read T.D."/>
            <person name="Tapia R."/>
            <person name="Johnson S."/>
            <person name="Bishop-Lilly K.A."/>
            <person name="Detter C."/>
            <person name="Han C."/>
            <person name="Sozhamannan S."/>
            <person name="Rosenzweig C.N."/>
            <person name="Skowronski E.W."/>
        </authorList>
    </citation>
    <scope>NUCLEOTIDE SEQUENCE [LARGE SCALE GENOMIC DNA]</scope>
    <source>
        <strain evidence="2 3">GYP-17</strain>
    </source>
</reference>
<protein>
    <submittedName>
        <fullName evidence="2">Uncharacterized protein</fullName>
    </submittedName>
</protein>
<keyword evidence="3" id="KW-1185">Reference proteome</keyword>
<gene>
    <name evidence="2" type="ORF">CWE11_01895</name>
</gene>